<name>A0A8C4Q790_EPTBU</name>
<evidence type="ECO:0000313" key="3">
    <source>
        <dbReference type="Ensembl" id="ENSEBUP00000011103.1"/>
    </source>
</evidence>
<sequence>MPEELRRRRQGGEADKLDELMKDFENPEVPREEKIIEEPIMEEPSRLQESAVVEGARLNLTESPESLKRKAQALEPEPEVQPIVSTAVLPSGTEAPSVIEQPDLPPIDMPPPEEIPLTIHEIVQNEEKEKNKLEEEEEEEQVADGQDPEEKRWNKRTQQMLSLLQVHPSCTRSHWNKPFAGSALINPDKHSDYSIHDKTSHHRRVYSIGEASLLVAIVSFCYHPVILLLVLVVAADVV</sequence>
<feature type="region of interest" description="Disordered" evidence="1">
    <location>
        <begin position="62"/>
        <end position="81"/>
    </location>
</feature>
<keyword evidence="2" id="KW-0812">Transmembrane</keyword>
<dbReference type="Proteomes" id="UP000694388">
    <property type="component" value="Unplaced"/>
</dbReference>
<accession>A0A8C4Q790</accession>
<organism evidence="3 4">
    <name type="scientific">Eptatretus burgeri</name>
    <name type="common">Inshore hagfish</name>
    <dbReference type="NCBI Taxonomy" id="7764"/>
    <lineage>
        <taxon>Eukaryota</taxon>
        <taxon>Metazoa</taxon>
        <taxon>Chordata</taxon>
        <taxon>Craniata</taxon>
        <taxon>Vertebrata</taxon>
        <taxon>Cyclostomata</taxon>
        <taxon>Myxini</taxon>
        <taxon>Myxiniformes</taxon>
        <taxon>Myxinidae</taxon>
        <taxon>Eptatretinae</taxon>
        <taxon>Eptatretus</taxon>
    </lineage>
</organism>
<proteinExistence type="predicted"/>
<keyword evidence="2" id="KW-0472">Membrane</keyword>
<evidence type="ECO:0000256" key="2">
    <source>
        <dbReference type="SAM" id="Phobius"/>
    </source>
</evidence>
<keyword evidence="2" id="KW-1133">Transmembrane helix</keyword>
<reference evidence="3" key="2">
    <citation type="submission" date="2025-09" db="UniProtKB">
        <authorList>
            <consortium name="Ensembl"/>
        </authorList>
    </citation>
    <scope>IDENTIFICATION</scope>
</reference>
<feature type="region of interest" description="Disordered" evidence="1">
    <location>
        <begin position="127"/>
        <end position="152"/>
    </location>
</feature>
<reference evidence="3" key="1">
    <citation type="submission" date="2025-08" db="UniProtKB">
        <authorList>
            <consortium name="Ensembl"/>
        </authorList>
    </citation>
    <scope>IDENTIFICATION</scope>
</reference>
<evidence type="ECO:0000313" key="4">
    <source>
        <dbReference type="Proteomes" id="UP000694388"/>
    </source>
</evidence>
<feature type="transmembrane region" description="Helical" evidence="2">
    <location>
        <begin position="213"/>
        <end position="235"/>
    </location>
</feature>
<evidence type="ECO:0000256" key="1">
    <source>
        <dbReference type="SAM" id="MobiDB-lite"/>
    </source>
</evidence>
<dbReference type="AlphaFoldDB" id="A0A8C4Q790"/>
<protein>
    <submittedName>
        <fullName evidence="3">Uncharacterized protein</fullName>
    </submittedName>
</protein>
<keyword evidence="4" id="KW-1185">Reference proteome</keyword>
<dbReference type="Ensembl" id="ENSEBUT00000011663.1">
    <property type="protein sequence ID" value="ENSEBUP00000011103.1"/>
    <property type="gene ID" value="ENSEBUG00000007137.1"/>
</dbReference>